<dbReference type="Pfam" id="PF13244">
    <property type="entry name" value="MbhD"/>
    <property type="match status" value="1"/>
</dbReference>
<evidence type="ECO:0000256" key="8">
    <source>
        <dbReference type="ARBA" id="ARBA00023136"/>
    </source>
</evidence>
<dbReference type="Pfam" id="PF20501">
    <property type="entry name" value="MbhE"/>
    <property type="match status" value="1"/>
</dbReference>
<dbReference type="InterPro" id="IPR025383">
    <property type="entry name" value="MrpA_C/MbhD"/>
</dbReference>
<evidence type="ECO:0000256" key="7">
    <source>
        <dbReference type="ARBA" id="ARBA00023065"/>
    </source>
</evidence>
<feature type="domain" description="MrpA C-terminal/MbhE" evidence="14">
    <location>
        <begin position="678"/>
        <end position="758"/>
    </location>
</feature>
<dbReference type="InterPro" id="IPR001516">
    <property type="entry name" value="Proton_antipo_N"/>
</dbReference>
<evidence type="ECO:0000259" key="13">
    <source>
        <dbReference type="Pfam" id="PF13244"/>
    </source>
</evidence>
<feature type="transmembrane region" description="Helical" evidence="10">
    <location>
        <begin position="490"/>
        <end position="514"/>
    </location>
</feature>
<feature type="domain" description="NADH:quinone oxidoreductase/Mrp antiporter transmembrane" evidence="11">
    <location>
        <begin position="124"/>
        <end position="409"/>
    </location>
</feature>
<dbReference type="EMBL" id="JBITWC010000017">
    <property type="protein sequence ID" value="MFI8750676.1"/>
    <property type="molecule type" value="Genomic_DNA"/>
</dbReference>
<gene>
    <name evidence="15" type="ORF">ACIGG6_11855</name>
</gene>
<evidence type="ECO:0000313" key="15">
    <source>
        <dbReference type="EMBL" id="MFI8750676.1"/>
    </source>
</evidence>
<keyword evidence="2" id="KW-0813">Transport</keyword>
<keyword evidence="6 10" id="KW-1133">Transmembrane helix</keyword>
<evidence type="ECO:0000259" key="14">
    <source>
        <dbReference type="Pfam" id="PF20501"/>
    </source>
</evidence>
<organism evidence="15 16">
    <name type="scientific">Vreelandella lionensis</name>
    <dbReference type="NCBI Taxonomy" id="1144478"/>
    <lineage>
        <taxon>Bacteria</taxon>
        <taxon>Pseudomonadati</taxon>
        <taxon>Pseudomonadota</taxon>
        <taxon>Gammaproteobacteria</taxon>
        <taxon>Oceanospirillales</taxon>
        <taxon>Halomonadaceae</taxon>
        <taxon>Vreelandella</taxon>
    </lineage>
</organism>
<name>A0ABW8BU10_9GAMM</name>
<evidence type="ECO:0000313" key="16">
    <source>
        <dbReference type="Proteomes" id="UP001614338"/>
    </source>
</evidence>
<dbReference type="NCBIfam" id="NF009287">
    <property type="entry name" value="PRK12647.1"/>
    <property type="match status" value="1"/>
</dbReference>
<evidence type="ECO:0000256" key="3">
    <source>
        <dbReference type="ARBA" id="ARBA00022449"/>
    </source>
</evidence>
<feature type="transmembrane region" description="Helical" evidence="10">
    <location>
        <begin position="161"/>
        <end position="181"/>
    </location>
</feature>
<keyword evidence="3" id="KW-0050">Antiport</keyword>
<evidence type="ECO:0000256" key="4">
    <source>
        <dbReference type="ARBA" id="ARBA00022475"/>
    </source>
</evidence>
<proteinExistence type="predicted"/>
<evidence type="ECO:0000256" key="6">
    <source>
        <dbReference type="ARBA" id="ARBA00022989"/>
    </source>
</evidence>
<dbReference type="RefSeq" id="WP_399844619.1">
    <property type="nucleotide sequence ID" value="NZ_JBITWC010000017.1"/>
</dbReference>
<keyword evidence="5 9" id="KW-0812">Transmembrane</keyword>
<dbReference type="PRINTS" id="PR01434">
    <property type="entry name" value="NADHDHGNASE5"/>
</dbReference>
<dbReference type="Pfam" id="PF00361">
    <property type="entry name" value="Proton_antipo_M"/>
    <property type="match status" value="1"/>
</dbReference>
<keyword evidence="8 10" id="KW-0472">Membrane</keyword>
<dbReference type="InterPro" id="IPR046806">
    <property type="entry name" value="MrpA_C/MbhE"/>
</dbReference>
<feature type="transmembrane region" description="Helical" evidence="10">
    <location>
        <begin position="646"/>
        <end position="665"/>
    </location>
</feature>
<evidence type="ECO:0000259" key="11">
    <source>
        <dbReference type="Pfam" id="PF00361"/>
    </source>
</evidence>
<evidence type="ECO:0000256" key="5">
    <source>
        <dbReference type="ARBA" id="ARBA00022692"/>
    </source>
</evidence>
<keyword evidence="4" id="KW-1003">Cell membrane</keyword>
<feature type="domain" description="MrpA C-terminal/MbhD" evidence="13">
    <location>
        <begin position="605"/>
        <end position="669"/>
    </location>
</feature>
<dbReference type="PANTHER" id="PTHR43373:SF1">
    <property type="entry name" value="NA(+)_H(+) ANTIPORTER SUBUNIT A"/>
    <property type="match status" value="1"/>
</dbReference>
<evidence type="ECO:0000256" key="1">
    <source>
        <dbReference type="ARBA" id="ARBA00004651"/>
    </source>
</evidence>
<reference evidence="15 16" key="1">
    <citation type="submission" date="2024-10" db="EMBL/GenBank/DDBJ databases">
        <title>The Natural Products Discovery Center: Release of the First 8490 Sequenced Strains for Exploring Actinobacteria Biosynthetic Diversity.</title>
        <authorList>
            <person name="Kalkreuter E."/>
            <person name="Kautsar S.A."/>
            <person name="Yang D."/>
            <person name="Bader C.D."/>
            <person name="Teijaro C.N."/>
            <person name="Fluegel L."/>
            <person name="Davis C.M."/>
            <person name="Simpson J.R."/>
            <person name="Lauterbach L."/>
            <person name="Steele A.D."/>
            <person name="Gui C."/>
            <person name="Meng S."/>
            <person name="Li G."/>
            <person name="Viehrig K."/>
            <person name="Ye F."/>
            <person name="Su P."/>
            <person name="Kiefer A.F."/>
            <person name="Nichols A."/>
            <person name="Cepeda A.J."/>
            <person name="Yan W."/>
            <person name="Fan B."/>
            <person name="Jiang Y."/>
            <person name="Adhikari A."/>
            <person name="Zheng C.-J."/>
            <person name="Schuster L."/>
            <person name="Cowan T.M."/>
            <person name="Smanski M.J."/>
            <person name="Chevrette M.G."/>
            <person name="De Carvalho L.P.S."/>
            <person name="Shen B."/>
        </authorList>
    </citation>
    <scope>NUCLEOTIDE SEQUENCE [LARGE SCALE GENOMIC DNA]</scope>
    <source>
        <strain evidence="15 16">NPDC077409</strain>
    </source>
</reference>
<keyword evidence="7" id="KW-0406">Ion transport</keyword>
<feature type="transmembrane region" description="Helical" evidence="10">
    <location>
        <begin position="201"/>
        <end position="217"/>
    </location>
</feature>
<evidence type="ECO:0000256" key="10">
    <source>
        <dbReference type="SAM" id="Phobius"/>
    </source>
</evidence>
<comment type="caution">
    <text evidence="15">The sequence shown here is derived from an EMBL/GenBank/DDBJ whole genome shotgun (WGS) entry which is preliminary data.</text>
</comment>
<feature type="transmembrane region" description="Helical" evidence="10">
    <location>
        <begin position="404"/>
        <end position="426"/>
    </location>
</feature>
<dbReference type="InterPro" id="IPR001750">
    <property type="entry name" value="ND/Mrp_TM"/>
</dbReference>
<feature type="transmembrane region" description="Helical" evidence="10">
    <location>
        <begin position="130"/>
        <end position="149"/>
    </location>
</feature>
<dbReference type="Proteomes" id="UP001614338">
    <property type="component" value="Unassembled WGS sequence"/>
</dbReference>
<evidence type="ECO:0000259" key="12">
    <source>
        <dbReference type="Pfam" id="PF00662"/>
    </source>
</evidence>
<feature type="transmembrane region" description="Helical" evidence="10">
    <location>
        <begin position="685"/>
        <end position="703"/>
    </location>
</feature>
<feature type="transmembrane region" description="Helical" evidence="10">
    <location>
        <begin position="620"/>
        <end position="640"/>
    </location>
</feature>
<feature type="transmembrane region" description="Helical" evidence="10">
    <location>
        <begin position="447"/>
        <end position="470"/>
    </location>
</feature>
<feature type="transmembrane region" description="Helical" evidence="10">
    <location>
        <begin position="739"/>
        <end position="757"/>
    </location>
</feature>
<feature type="domain" description="NADH-Ubiquinone oxidoreductase (complex I) chain 5 N-terminal" evidence="12">
    <location>
        <begin position="60"/>
        <end position="107"/>
    </location>
</feature>
<comment type="subcellular location">
    <subcellularLocation>
        <location evidence="1">Cell membrane</location>
        <topology evidence="1">Multi-pass membrane protein</topology>
    </subcellularLocation>
    <subcellularLocation>
        <location evidence="9">Membrane</location>
        <topology evidence="9">Multi-pass membrane protein</topology>
    </subcellularLocation>
</comment>
<feature type="transmembrane region" description="Helical" evidence="10">
    <location>
        <begin position="74"/>
        <end position="95"/>
    </location>
</feature>
<dbReference type="Pfam" id="PF00662">
    <property type="entry name" value="Proton_antipo_N"/>
    <property type="match status" value="1"/>
</dbReference>
<feature type="transmembrane region" description="Helical" evidence="10">
    <location>
        <begin position="296"/>
        <end position="314"/>
    </location>
</feature>
<dbReference type="InterPro" id="IPR050616">
    <property type="entry name" value="CPA3_Na-H_Antiporter_A"/>
</dbReference>
<sequence length="782" mass="83877">MQFAVLMGFVLAASSPLLNRWFGERTSLLLALFPALLAGWLFSQAPLVWSDGPQLLEWSWVPSLGISLSFLLDGLSLLFGLLITVIGTCVLVYAGGYLKGHQDIARFHLALVAFMVSMLGLVLADGLLTLFIFWELTSITSYLLIGFNHTDIEARKSARQGLFVTVAGGLALMAGLVLLGIASGSWSLSEILQSDDDLRQHALYSPMLICLLLGAFTKSAQFPFHFWLPNAMAAPTPVSAYLHSATMVKAGIYLLARLQPELGGTAMWVTILSVVGATTMLTGAFLAIHHTNIKKLLAYSTIMALGTLTMLLGIGSEYAMTAFVTFLLAHSMYKGALFMVAGILDHETGTKDVTAMGGLRSVMPVTAVIAFVAALSLAGVPPLFGFIGKELMLEAALGAERVQLLLVLFAFLAAILTIAVAAIIALRPFYGARHETPQTPHEAPLSMLIGPGLLAFGSLALGLAPAVLGADALLTSAATAVAGEALPVSLSLWYGVNVALIMSVVSLILGFLLFKRWDSVRAQLARLAPVMRHGPEAGYEGLMNGIVRFSEWQTRLLQNGYMRNYILVMLVVLIALIGNSILLRHSPQLALSLDVRFHEVIVVGTMAMGALFATISRSRLGAVVSVGIMGFSIALIFILFSAPDLGITQLLVETMTVILLVLVLFRLPRFSNLSTNLERIRDGAVAATMGVLIFLLIITAWSIDQFESISTYMVENSAPLAHGRNIVNVILVDYRALDTLGEMFVLALAAIGVIAMLKLRHGETEGKATDSDKASVKEPYDG</sequence>
<evidence type="ECO:0000256" key="9">
    <source>
        <dbReference type="RuleBase" id="RU000320"/>
    </source>
</evidence>
<dbReference type="PRINTS" id="PR01435">
    <property type="entry name" value="NPOXDRDTASE5"/>
</dbReference>
<feature type="transmembrane region" description="Helical" evidence="10">
    <location>
        <begin position="268"/>
        <end position="289"/>
    </location>
</feature>
<feature type="transmembrane region" description="Helical" evidence="10">
    <location>
        <begin position="595"/>
        <end position="613"/>
    </location>
</feature>
<accession>A0ABW8BU10</accession>
<evidence type="ECO:0000256" key="2">
    <source>
        <dbReference type="ARBA" id="ARBA00022448"/>
    </source>
</evidence>
<feature type="transmembrane region" description="Helical" evidence="10">
    <location>
        <begin position="565"/>
        <end position="583"/>
    </location>
</feature>
<feature type="transmembrane region" description="Helical" evidence="10">
    <location>
        <begin position="365"/>
        <end position="384"/>
    </location>
</feature>
<dbReference type="PANTHER" id="PTHR43373">
    <property type="entry name" value="NA(+)/H(+) ANTIPORTER SUBUNIT"/>
    <property type="match status" value="1"/>
</dbReference>
<protein>
    <submittedName>
        <fullName evidence="15">Monovalent cation/H+ antiporter subunit A</fullName>
    </submittedName>
</protein>
<feature type="transmembrane region" description="Helical" evidence="10">
    <location>
        <begin position="320"/>
        <end position="344"/>
    </location>
</feature>
<keyword evidence="16" id="KW-1185">Reference proteome</keyword>
<feature type="transmembrane region" description="Helical" evidence="10">
    <location>
        <begin position="107"/>
        <end position="124"/>
    </location>
</feature>